<proteinExistence type="predicted"/>
<evidence type="ECO:0000313" key="2">
    <source>
        <dbReference type="Proteomes" id="UP000587415"/>
    </source>
</evidence>
<gene>
    <name evidence="1" type="ORF">GGQ87_000891</name>
</gene>
<dbReference type="EMBL" id="JAATJM010000001">
    <property type="protein sequence ID" value="NJC40633.1"/>
    <property type="molecule type" value="Genomic_DNA"/>
</dbReference>
<evidence type="ECO:0000313" key="1">
    <source>
        <dbReference type="EMBL" id="NJC40633.1"/>
    </source>
</evidence>
<reference evidence="1 2" key="1">
    <citation type="submission" date="2020-03" db="EMBL/GenBank/DDBJ databases">
        <title>Genomic Encyclopedia of Type Strains, Phase IV (KMG-IV): sequencing the most valuable type-strain genomes for metagenomic binning, comparative biology and taxonomic classification.</title>
        <authorList>
            <person name="Goeker M."/>
        </authorList>
    </citation>
    <scope>NUCLEOTIDE SEQUENCE [LARGE SCALE GENOMIC DNA]</scope>
    <source>
        <strain evidence="1 2">DSM 4736</strain>
    </source>
</reference>
<accession>A0A7X5YIZ1</accession>
<keyword evidence="2" id="KW-1185">Reference proteome</keyword>
<sequence length="281" mass="30115">MFAILALSAALAADPVAACESRLLSYAGWRETPDTVWNLEVGSHAGGRLSYFGAQHSRDPADPQFVAIEAAFRAAAPSVVFYEGPDRGVGADGPETISSRGESGYVRWLAARDGVGVTALEPSPLDQFKALTERFPADQVELFFVLREAVRLRDRENLSGEALDGALESLLSRLSGMTAAAGIQLPFADLAGLEAAYGQHWPDGPDWRVVPSNWFDPLANDAKTGGRFMAAINAASSETRNVHMYRVLAKAARSGDRVFAVVGRNHVPMQAEALRCALAVD</sequence>
<dbReference type="AlphaFoldDB" id="A0A7X5YIZ1"/>
<name>A0A7X5YIZ1_9CAUL</name>
<organism evidence="1 2">
    <name type="scientific">Brevundimonas alba</name>
    <dbReference type="NCBI Taxonomy" id="74314"/>
    <lineage>
        <taxon>Bacteria</taxon>
        <taxon>Pseudomonadati</taxon>
        <taxon>Pseudomonadota</taxon>
        <taxon>Alphaproteobacteria</taxon>
        <taxon>Caulobacterales</taxon>
        <taxon>Caulobacteraceae</taxon>
        <taxon>Brevundimonas</taxon>
    </lineage>
</organism>
<comment type="caution">
    <text evidence="1">The sequence shown here is derived from an EMBL/GenBank/DDBJ whole genome shotgun (WGS) entry which is preliminary data.</text>
</comment>
<dbReference type="RefSeq" id="WP_168045496.1">
    <property type="nucleotide sequence ID" value="NZ_JAATJM010000001.1"/>
</dbReference>
<protein>
    <submittedName>
        <fullName evidence="1">Uncharacterized protein</fullName>
    </submittedName>
</protein>
<dbReference type="Proteomes" id="UP000587415">
    <property type="component" value="Unassembled WGS sequence"/>
</dbReference>